<dbReference type="Gene3D" id="4.10.60.10">
    <property type="entry name" value="Zinc finger, CCHC-type"/>
    <property type="match status" value="1"/>
</dbReference>
<keyword evidence="1" id="KW-0645">Protease</keyword>
<dbReference type="PANTHER" id="PTHR11439">
    <property type="entry name" value="GAG-POL-RELATED RETROTRANSPOSON"/>
    <property type="match status" value="1"/>
</dbReference>
<dbReference type="InterPro" id="IPR012337">
    <property type="entry name" value="RNaseH-like_sf"/>
</dbReference>
<dbReference type="GO" id="GO:0003676">
    <property type="term" value="F:nucleic acid binding"/>
    <property type="evidence" value="ECO:0007669"/>
    <property type="project" value="InterPro"/>
</dbReference>
<dbReference type="OrthoDB" id="413361at2759"/>
<dbReference type="Pfam" id="PF22936">
    <property type="entry name" value="Pol_BBD"/>
    <property type="match status" value="1"/>
</dbReference>
<evidence type="ECO:0000313" key="2">
    <source>
        <dbReference type="EMBL" id="CAB3995720.1"/>
    </source>
</evidence>
<protein>
    <submittedName>
        <fullName evidence="2">Retrovirus-related Pol poly from transposon TNT 1-94</fullName>
    </submittedName>
</protein>
<dbReference type="EMBL" id="CACRXK020002715">
    <property type="protein sequence ID" value="CAB3995720.1"/>
    <property type="molecule type" value="Genomic_DNA"/>
</dbReference>
<dbReference type="AlphaFoldDB" id="A0A6S7HIB2"/>
<dbReference type="Gene3D" id="3.30.420.10">
    <property type="entry name" value="Ribonuclease H-like superfamily/Ribonuclease H"/>
    <property type="match status" value="1"/>
</dbReference>
<dbReference type="InterPro" id="IPR036397">
    <property type="entry name" value="RNaseH_sf"/>
</dbReference>
<evidence type="ECO:0000256" key="1">
    <source>
        <dbReference type="ARBA" id="ARBA00022750"/>
    </source>
</evidence>
<dbReference type="InterPro" id="IPR001878">
    <property type="entry name" value="Znf_CCHC"/>
</dbReference>
<dbReference type="PANTHER" id="PTHR11439:SF483">
    <property type="entry name" value="PEPTIDE SYNTHASE GLIP-LIKE, PUTATIVE (AFU_ORTHOLOGUE AFUA_3G12920)-RELATED"/>
    <property type="match status" value="1"/>
</dbReference>
<accession>A0A6S7HIB2</accession>
<name>A0A6S7HIB2_PARCT</name>
<dbReference type="Pfam" id="PF14223">
    <property type="entry name" value="Retrotran_gag_2"/>
    <property type="match status" value="1"/>
</dbReference>
<dbReference type="InterPro" id="IPR013103">
    <property type="entry name" value="RVT_2"/>
</dbReference>
<evidence type="ECO:0000313" key="3">
    <source>
        <dbReference type="Proteomes" id="UP001152795"/>
    </source>
</evidence>
<dbReference type="SUPFAM" id="SSF57756">
    <property type="entry name" value="Retrovirus zinc finger-like domains"/>
    <property type="match status" value="1"/>
</dbReference>
<dbReference type="SMART" id="SM00343">
    <property type="entry name" value="ZnF_C2HC"/>
    <property type="match status" value="1"/>
</dbReference>
<reference evidence="2" key="1">
    <citation type="submission" date="2020-04" db="EMBL/GenBank/DDBJ databases">
        <authorList>
            <person name="Alioto T."/>
            <person name="Alioto T."/>
            <person name="Gomez Garrido J."/>
        </authorList>
    </citation>
    <scope>NUCLEOTIDE SEQUENCE</scope>
    <source>
        <strain evidence="2">A484AB</strain>
    </source>
</reference>
<keyword evidence="1" id="KW-0064">Aspartyl protease</keyword>
<dbReference type="GO" id="GO:0008270">
    <property type="term" value="F:zinc ion binding"/>
    <property type="evidence" value="ECO:0007669"/>
    <property type="project" value="InterPro"/>
</dbReference>
<organism evidence="2 3">
    <name type="scientific">Paramuricea clavata</name>
    <name type="common">Red gorgonian</name>
    <name type="synonym">Violescent sea-whip</name>
    <dbReference type="NCBI Taxonomy" id="317549"/>
    <lineage>
        <taxon>Eukaryota</taxon>
        <taxon>Metazoa</taxon>
        <taxon>Cnidaria</taxon>
        <taxon>Anthozoa</taxon>
        <taxon>Octocorallia</taxon>
        <taxon>Malacalcyonacea</taxon>
        <taxon>Plexauridae</taxon>
        <taxon>Paramuricea</taxon>
    </lineage>
</organism>
<dbReference type="SUPFAM" id="SSF53098">
    <property type="entry name" value="Ribonuclease H-like"/>
    <property type="match status" value="1"/>
</dbReference>
<dbReference type="InterPro" id="IPR025724">
    <property type="entry name" value="GAG-pre-integrase_dom"/>
</dbReference>
<sequence length="1110" mass="125988">MAVSRNDEHASMLRIEKFSGENFHLWKFKMQMVLEDKDLWGIVKGDEVEPTDEGTTETQRRQFQRRERKAFATICLSLGDEQLSLVRSATTAKDAWSKLECHYEVKSLANKLFLRKKYFTMSMGVDESMSEHINKMKELAGQLEAVGASITEEDQVATLLCSLPDSYDSLITALESRAGDLSLVFVTARLFHEEHKRKETIPTSDCGEKALLSTKYDQVNLRNPKPKRKGKCHNCGIPGHWARECRKPKRGGSGEVKGKKDSSSYSATTEHASFWSSEHVNCKDSTWYIDSGASQHMSYDKEMMVDYVHFVNPQRVRLGDNRVVEALGKGTVWLNIKAENDYKPARLVDVLYVPDLAKNLFSVSVVAKRGYSVELQQSGCVILDKCGTILGSGKMQNNLYVLDISEKKVDCHDVNAATNEHLEDLWHQRYGHLSMKNLRLLRDQKLVTGLDFQSTKESDFCEGCAQGKQKRAPFPKEQATRASEILGIIHSDVCGPMQENSLGGNKYFVTFIDDKSRFTAVYFMKTKDQVLDKFKEYEAMVTNITGKKIKILPRRSTRIREPPDRHGVVITGNWWQNNVACINSEFSPEEPTTIREALNCSDKEKWKQALDNEYSAHIKNNTWTLGNLPEGRKAIDCRWVFKVKYNADGSVERHKARLVAKGYSQEPGLDYDETFSPVAKYTSIRSLLAIANQLDLEVHQMDVSTAFLNGELEEEIYMKQPEGYVKEGEEDLVCKLNKSIYGLKQSSRCWYNTIDQFLKNSGYVQSSSDPCLYIKREGDDIMLIALYVDDLIPASNSKRMLHKEKEALRKRFEMKDLGEVHYCLGIQVERDRNKKRMRLHQSQYLTNLSKKFGMEECKPAATPVDQGTKLLPNEGEPVEKTKYQALIGGLTYAVTGTRPDLAQALGLVTLGLVNQFCSNPGVEHWTAAKRILRYIKGTIDYGITFDGNKETEVQWNGYVDADWGSNPNGRKSQSGYLFTLCGGVISWASKKQSVVALSSTEAEYVAASLACQEAVWLRVLLEDISFVQNKPTMIKEDNQGAIALSKNPKYHPRTKHIDIKHHFIRDKVAKKEVVLDYCPTEQMLADLLTKPLGKTLFQRFRELMGVRSNL</sequence>
<dbReference type="Proteomes" id="UP001152795">
    <property type="component" value="Unassembled WGS sequence"/>
</dbReference>
<dbReference type="Pfam" id="PF00098">
    <property type="entry name" value="zf-CCHC"/>
    <property type="match status" value="1"/>
</dbReference>
<dbReference type="GO" id="GO:0006259">
    <property type="term" value="P:DNA metabolic process"/>
    <property type="evidence" value="ECO:0007669"/>
    <property type="project" value="UniProtKB-ARBA"/>
</dbReference>
<dbReference type="InterPro" id="IPR043502">
    <property type="entry name" value="DNA/RNA_pol_sf"/>
</dbReference>
<dbReference type="SUPFAM" id="SSF56672">
    <property type="entry name" value="DNA/RNA polymerases"/>
    <property type="match status" value="1"/>
</dbReference>
<dbReference type="InterPro" id="IPR036875">
    <property type="entry name" value="Znf_CCHC_sf"/>
</dbReference>
<dbReference type="PROSITE" id="PS50158">
    <property type="entry name" value="ZF_CCHC"/>
    <property type="match status" value="1"/>
</dbReference>
<dbReference type="Pfam" id="PF07727">
    <property type="entry name" value="RVT_2"/>
    <property type="match status" value="1"/>
</dbReference>
<keyword evidence="3" id="KW-1185">Reference proteome</keyword>
<comment type="caution">
    <text evidence="2">The sequence shown here is derived from an EMBL/GenBank/DDBJ whole genome shotgun (WGS) entry which is preliminary data.</text>
</comment>
<dbReference type="Pfam" id="PF13976">
    <property type="entry name" value="gag_pre-integrs"/>
    <property type="match status" value="1"/>
</dbReference>
<dbReference type="GO" id="GO:0004190">
    <property type="term" value="F:aspartic-type endopeptidase activity"/>
    <property type="evidence" value="ECO:0007669"/>
    <property type="project" value="UniProtKB-KW"/>
</dbReference>
<keyword evidence="1" id="KW-0378">Hydrolase</keyword>
<dbReference type="InterPro" id="IPR054722">
    <property type="entry name" value="PolX-like_BBD"/>
</dbReference>
<dbReference type="CDD" id="cd09272">
    <property type="entry name" value="RNase_HI_RT_Ty1"/>
    <property type="match status" value="1"/>
</dbReference>
<gene>
    <name evidence="2" type="ORF">PACLA_8A054464</name>
</gene>
<proteinExistence type="predicted"/>